<evidence type="ECO:0000313" key="1">
    <source>
        <dbReference type="EMBL" id="KAI3742524.1"/>
    </source>
</evidence>
<reference evidence="2" key="1">
    <citation type="journal article" date="2022" name="Mol. Ecol. Resour.">
        <title>The genomes of chicory, endive, great burdock and yacon provide insights into Asteraceae palaeo-polyploidization history and plant inulin production.</title>
        <authorList>
            <person name="Fan W."/>
            <person name="Wang S."/>
            <person name="Wang H."/>
            <person name="Wang A."/>
            <person name="Jiang F."/>
            <person name="Liu H."/>
            <person name="Zhao H."/>
            <person name="Xu D."/>
            <person name="Zhang Y."/>
        </authorList>
    </citation>
    <scope>NUCLEOTIDE SEQUENCE [LARGE SCALE GENOMIC DNA]</scope>
    <source>
        <strain evidence="2">cv. Yunnan</strain>
    </source>
</reference>
<dbReference type="Proteomes" id="UP001056120">
    <property type="component" value="Linkage Group LG20"/>
</dbReference>
<comment type="caution">
    <text evidence="1">The sequence shown here is derived from an EMBL/GenBank/DDBJ whole genome shotgun (WGS) entry which is preliminary data.</text>
</comment>
<gene>
    <name evidence="1" type="ORF">L1987_60208</name>
</gene>
<name>A0ACB9D7E2_9ASTR</name>
<dbReference type="EMBL" id="CM042037">
    <property type="protein sequence ID" value="KAI3742524.1"/>
    <property type="molecule type" value="Genomic_DNA"/>
</dbReference>
<accession>A0ACB9D7E2</accession>
<keyword evidence="2" id="KW-1185">Reference proteome</keyword>
<sequence>MEAQPSRKRPLSDNGDGGDLDEFNKKPPTKKPSASLRCTVSESKSFITKPRCPGFETEVAQRTWWRNHPVILVIVIVCSSEFNLVFKLIQLFEHS</sequence>
<evidence type="ECO:0000313" key="2">
    <source>
        <dbReference type="Proteomes" id="UP001056120"/>
    </source>
</evidence>
<protein>
    <submittedName>
        <fullName evidence="1">Uncharacterized protein</fullName>
    </submittedName>
</protein>
<proteinExistence type="predicted"/>
<reference evidence="1 2" key="2">
    <citation type="journal article" date="2022" name="Mol. Ecol. Resour.">
        <title>The genomes of chicory, endive, great burdock and yacon provide insights into Asteraceae paleo-polyploidization history and plant inulin production.</title>
        <authorList>
            <person name="Fan W."/>
            <person name="Wang S."/>
            <person name="Wang H."/>
            <person name="Wang A."/>
            <person name="Jiang F."/>
            <person name="Liu H."/>
            <person name="Zhao H."/>
            <person name="Xu D."/>
            <person name="Zhang Y."/>
        </authorList>
    </citation>
    <scope>NUCLEOTIDE SEQUENCE [LARGE SCALE GENOMIC DNA]</scope>
    <source>
        <strain evidence="2">cv. Yunnan</strain>
        <tissue evidence="1">Leaves</tissue>
    </source>
</reference>
<organism evidence="1 2">
    <name type="scientific">Smallanthus sonchifolius</name>
    <dbReference type="NCBI Taxonomy" id="185202"/>
    <lineage>
        <taxon>Eukaryota</taxon>
        <taxon>Viridiplantae</taxon>
        <taxon>Streptophyta</taxon>
        <taxon>Embryophyta</taxon>
        <taxon>Tracheophyta</taxon>
        <taxon>Spermatophyta</taxon>
        <taxon>Magnoliopsida</taxon>
        <taxon>eudicotyledons</taxon>
        <taxon>Gunneridae</taxon>
        <taxon>Pentapetalae</taxon>
        <taxon>asterids</taxon>
        <taxon>campanulids</taxon>
        <taxon>Asterales</taxon>
        <taxon>Asteraceae</taxon>
        <taxon>Asteroideae</taxon>
        <taxon>Heliantheae alliance</taxon>
        <taxon>Millerieae</taxon>
        <taxon>Smallanthus</taxon>
    </lineage>
</organism>